<organism evidence="1 2">
    <name type="scientific">Novosphingobium chloroacetimidivorans</name>
    <dbReference type="NCBI Taxonomy" id="1428314"/>
    <lineage>
        <taxon>Bacteria</taxon>
        <taxon>Pseudomonadati</taxon>
        <taxon>Pseudomonadota</taxon>
        <taxon>Alphaproteobacteria</taxon>
        <taxon>Sphingomonadales</taxon>
        <taxon>Sphingomonadaceae</taxon>
        <taxon>Novosphingobium</taxon>
    </lineage>
</organism>
<evidence type="ECO:0000313" key="2">
    <source>
        <dbReference type="Proteomes" id="UP000555448"/>
    </source>
</evidence>
<comment type="caution">
    <text evidence="1">The sequence shown here is derived from an EMBL/GenBank/DDBJ whole genome shotgun (WGS) entry which is preliminary data.</text>
</comment>
<dbReference type="Proteomes" id="UP000555448">
    <property type="component" value="Unassembled WGS sequence"/>
</dbReference>
<keyword evidence="2" id="KW-1185">Reference proteome</keyword>
<protein>
    <submittedName>
        <fullName evidence="1">Uncharacterized protein</fullName>
    </submittedName>
</protein>
<sequence>MRHSSLRKLRRCCPTITGEFDYALPGINKVTFTYLIV</sequence>
<reference evidence="1 2" key="1">
    <citation type="submission" date="2020-08" db="EMBL/GenBank/DDBJ databases">
        <title>Functional genomics of gut bacteria from endangered species of beetles.</title>
        <authorList>
            <person name="Carlos-Shanley C."/>
        </authorList>
    </citation>
    <scope>NUCLEOTIDE SEQUENCE [LARGE SCALE GENOMIC DNA]</scope>
    <source>
        <strain evidence="1 2">S00245</strain>
    </source>
</reference>
<proteinExistence type="predicted"/>
<accession>A0A7W7NXN3</accession>
<dbReference type="EMBL" id="JACHLR010000010">
    <property type="protein sequence ID" value="MBB4859312.1"/>
    <property type="molecule type" value="Genomic_DNA"/>
</dbReference>
<name>A0A7W7NXN3_9SPHN</name>
<gene>
    <name evidence="1" type="ORF">HNO88_002641</name>
</gene>
<evidence type="ECO:0000313" key="1">
    <source>
        <dbReference type="EMBL" id="MBB4859312.1"/>
    </source>
</evidence>
<dbReference type="AlphaFoldDB" id="A0A7W7NXN3"/>